<keyword evidence="2" id="KW-1185">Reference proteome</keyword>
<evidence type="ECO:0000313" key="2">
    <source>
        <dbReference type="Proteomes" id="UP000233040"/>
    </source>
</evidence>
<dbReference type="PROSITE" id="PS51257">
    <property type="entry name" value="PROKAR_LIPOPROTEIN"/>
    <property type="match status" value="1"/>
</dbReference>
<evidence type="ECO:0000313" key="1">
    <source>
        <dbReference type="Ensembl" id="ENSCCAP00000031093.1"/>
    </source>
</evidence>
<accession>A0A2K5RSG4</accession>
<dbReference type="Proteomes" id="UP000233040">
    <property type="component" value="Unassembled WGS sequence"/>
</dbReference>
<reference evidence="1" key="2">
    <citation type="submission" date="2025-09" db="UniProtKB">
        <authorList>
            <consortium name="Ensembl"/>
        </authorList>
    </citation>
    <scope>IDENTIFICATION</scope>
</reference>
<sequence>MTFLWRDQLGPRQVPQSCLWPQLAACGISTLGCSSWGFRGLNPEVKGSYQEKLWEPQGLPYLRQEGQEGEPAAWGGVGLTRMASPAWPGRSVPHTCPAWAAGLVAWPGALQASLSLCSTLGLSHPQGSQPPRALCCTYSKLVFIPCEDDILFLLSVSVFMCEELLACSARARGELVPGDWTA</sequence>
<proteinExistence type="predicted"/>
<reference evidence="1" key="1">
    <citation type="submission" date="2025-08" db="UniProtKB">
        <authorList>
            <consortium name="Ensembl"/>
        </authorList>
    </citation>
    <scope>IDENTIFICATION</scope>
</reference>
<organism evidence="1 2">
    <name type="scientific">Cebus imitator</name>
    <name type="common">Panamanian white-faced capuchin</name>
    <name type="synonym">Cebus capucinus imitator</name>
    <dbReference type="NCBI Taxonomy" id="2715852"/>
    <lineage>
        <taxon>Eukaryota</taxon>
        <taxon>Metazoa</taxon>
        <taxon>Chordata</taxon>
        <taxon>Craniata</taxon>
        <taxon>Vertebrata</taxon>
        <taxon>Euteleostomi</taxon>
        <taxon>Mammalia</taxon>
        <taxon>Eutheria</taxon>
        <taxon>Euarchontoglires</taxon>
        <taxon>Primates</taxon>
        <taxon>Haplorrhini</taxon>
        <taxon>Platyrrhini</taxon>
        <taxon>Cebidae</taxon>
        <taxon>Cebinae</taxon>
        <taxon>Cebus</taxon>
    </lineage>
</organism>
<dbReference type="GeneTree" id="ENSGT00910000146888"/>
<name>A0A2K5RSG4_CEBIM</name>
<dbReference type="OMA" id="PHACPAW"/>
<dbReference type="Ensembl" id="ENSCCAT00000048843.1">
    <property type="protein sequence ID" value="ENSCCAP00000031093.1"/>
    <property type="gene ID" value="ENSCCAG00000033604.1"/>
</dbReference>
<protein>
    <submittedName>
        <fullName evidence="1">Uncharacterized protein</fullName>
    </submittedName>
</protein>
<dbReference type="AlphaFoldDB" id="A0A2K5RSG4"/>